<proteinExistence type="predicted"/>
<name>A0A1G9SDY9_9EURY</name>
<evidence type="ECO:0000259" key="5">
    <source>
        <dbReference type="Pfam" id="PF08541"/>
    </source>
</evidence>
<evidence type="ECO:0000313" key="8">
    <source>
        <dbReference type="Proteomes" id="UP000199370"/>
    </source>
</evidence>
<evidence type="ECO:0000259" key="6">
    <source>
        <dbReference type="Pfam" id="PF08545"/>
    </source>
</evidence>
<evidence type="ECO:0000313" key="7">
    <source>
        <dbReference type="EMBL" id="SDM33659.1"/>
    </source>
</evidence>
<dbReference type="EMBL" id="FNIA01000001">
    <property type="protein sequence ID" value="SDM33659.1"/>
    <property type="molecule type" value="Genomic_DNA"/>
</dbReference>
<dbReference type="STRING" id="996166.SAMN05192554_101120"/>
<dbReference type="PANTHER" id="PTHR34069">
    <property type="entry name" value="3-OXOACYL-[ACYL-CARRIER-PROTEIN] SYNTHASE 3"/>
    <property type="match status" value="1"/>
</dbReference>
<organism evidence="7 8">
    <name type="scientific">Haloarchaeobius iranensis</name>
    <dbReference type="NCBI Taxonomy" id="996166"/>
    <lineage>
        <taxon>Archaea</taxon>
        <taxon>Methanobacteriati</taxon>
        <taxon>Methanobacteriota</taxon>
        <taxon>Stenosarchaea group</taxon>
        <taxon>Halobacteria</taxon>
        <taxon>Halobacteriales</taxon>
        <taxon>Halorubellaceae</taxon>
        <taxon>Haloarchaeobius</taxon>
    </lineage>
</organism>
<keyword evidence="2" id="KW-0414">Isoprene biosynthesis</keyword>
<dbReference type="OrthoDB" id="5812at2157"/>
<evidence type="ECO:0000256" key="1">
    <source>
        <dbReference type="ARBA" id="ARBA00022679"/>
    </source>
</evidence>
<dbReference type="GO" id="GO:0008299">
    <property type="term" value="P:isoprenoid biosynthetic process"/>
    <property type="evidence" value="ECO:0007669"/>
    <property type="project" value="UniProtKB-KW"/>
</dbReference>
<dbReference type="RefSeq" id="WP_089731088.1">
    <property type="nucleotide sequence ID" value="NZ_FNIA01000001.1"/>
</dbReference>
<accession>A0A1G9SDY9</accession>
<keyword evidence="1" id="KW-0808">Transferase</keyword>
<dbReference type="InterPro" id="IPR016039">
    <property type="entry name" value="Thiolase-like"/>
</dbReference>
<dbReference type="SUPFAM" id="SSF53901">
    <property type="entry name" value="Thiolase-like"/>
    <property type="match status" value="1"/>
</dbReference>
<evidence type="ECO:0000256" key="4">
    <source>
        <dbReference type="SAM" id="MobiDB-lite"/>
    </source>
</evidence>
<dbReference type="GO" id="GO:0006633">
    <property type="term" value="P:fatty acid biosynthetic process"/>
    <property type="evidence" value="ECO:0007669"/>
    <property type="project" value="InterPro"/>
</dbReference>
<dbReference type="NCBIfam" id="NF005308">
    <property type="entry name" value="PRK06840.1"/>
    <property type="match status" value="1"/>
</dbReference>
<dbReference type="InterPro" id="IPR013747">
    <property type="entry name" value="ACP_syn_III_C"/>
</dbReference>
<dbReference type="GO" id="GO:0044550">
    <property type="term" value="P:secondary metabolite biosynthetic process"/>
    <property type="evidence" value="ECO:0007669"/>
    <property type="project" value="TreeGrafter"/>
</dbReference>
<evidence type="ECO:0000256" key="3">
    <source>
        <dbReference type="ARBA" id="ARBA00023315"/>
    </source>
</evidence>
<protein>
    <submittedName>
        <fullName evidence="7">3-oxoacyl-[acyl-carrier-protein] synthase-3</fullName>
    </submittedName>
</protein>
<feature type="domain" description="Beta-ketoacyl-[acyl-carrier-protein] synthase III C-terminal" evidence="5">
    <location>
        <begin position="285"/>
        <end position="367"/>
    </location>
</feature>
<dbReference type="Pfam" id="PF08545">
    <property type="entry name" value="ACP_syn_III"/>
    <property type="match status" value="1"/>
</dbReference>
<feature type="region of interest" description="Disordered" evidence="4">
    <location>
        <begin position="1"/>
        <end position="33"/>
    </location>
</feature>
<dbReference type="GO" id="GO:0004315">
    <property type="term" value="F:3-oxoacyl-[acyl-carrier-protein] synthase activity"/>
    <property type="evidence" value="ECO:0007669"/>
    <property type="project" value="InterPro"/>
</dbReference>
<dbReference type="Pfam" id="PF08541">
    <property type="entry name" value="ACP_syn_III_C"/>
    <property type="match status" value="1"/>
</dbReference>
<dbReference type="PANTHER" id="PTHR34069:SF2">
    <property type="entry name" value="BETA-KETOACYL-[ACYL-CARRIER-PROTEIN] SYNTHASE III"/>
    <property type="match status" value="1"/>
</dbReference>
<sequence>MTGSGPDRGGPDSDGGDATATTDGGGPVEGDTTVALTGYGTYVPDETVSGEAIAAESGIPEDVVVEKMGLREKHVCPPDGDHATEMSVAAGREALADAGLDAADLDLVLYHGSEYKDHVVWSAAAAIAEALGAENAYANESYALCAGAPLAVRGTKAQLLADHVDRALLVAASREEDLVDYENERSSFMFNFGSGASAMVLESAPDGDRVRATVGESAAVTDGSFADDVVMPAGGSKRPPSHDTVDSGLHTLDVPNQESMKERLAEVSLPNFREVAETAMERSGVESVDFIAVTHMKRSFHEDLCDDLGCDPESDAYYLDDYGHVQSADQILALDEGLARGRVEPGDDVLFLAAGTGYTWAATCLTWRG</sequence>
<gene>
    <name evidence="7" type="ORF">SAMN05192554_101120</name>
</gene>
<keyword evidence="3" id="KW-0012">Acyltransferase</keyword>
<evidence type="ECO:0000256" key="2">
    <source>
        <dbReference type="ARBA" id="ARBA00023229"/>
    </source>
</evidence>
<reference evidence="7 8" key="1">
    <citation type="submission" date="2016-10" db="EMBL/GenBank/DDBJ databases">
        <authorList>
            <person name="de Groot N.N."/>
        </authorList>
    </citation>
    <scope>NUCLEOTIDE SEQUENCE [LARGE SCALE GENOMIC DNA]</scope>
    <source>
        <strain evidence="8">EB21,IBRC-M 10013,KCTC 4048</strain>
    </source>
</reference>
<dbReference type="InterPro" id="IPR013751">
    <property type="entry name" value="ACP_syn_III_N"/>
</dbReference>
<dbReference type="AlphaFoldDB" id="A0A1G9SDY9"/>
<feature type="domain" description="Beta-ketoacyl-[acyl-carrier-protein] synthase III N-terminal" evidence="6">
    <location>
        <begin position="143"/>
        <end position="215"/>
    </location>
</feature>
<dbReference type="Gene3D" id="3.40.47.10">
    <property type="match status" value="1"/>
</dbReference>
<dbReference type="Proteomes" id="UP000199370">
    <property type="component" value="Unassembled WGS sequence"/>
</dbReference>
<keyword evidence="8" id="KW-1185">Reference proteome</keyword>